<sequence length="673" mass="76318">MKKTLALITGTDNTLVTLKEQLENYIGDILSIKAFATDEGINETINADLVIISTSLIYEEAIKHVGKTSKVIIGRRVLNYSKIEKILSIPYKEDVLFVNDCMETAYDCIECFEKLGLNHINYIPFYPGCKLSKKVKYAITPGEKNIVPKGIENVIDIGPRLIDMTTIAEILKEFNLLDDKWESISSKYMSKIIELAKKLALISNEMTKAYNHIVSVMDGVRDGILAIDNEGIITAFNENLKCLLGIRHGNIIGKNIRQIINDFNLREFILNGKEDTSKIIKIKESEFVLTKFSLKEDRITVITFKSVKDTIELEKKYRYELYSRGYYAKYTFDDIVGVSKEINNIKDIAKKLSLSDLSILIEGESGTGKELFASAVHNYSARKNKPFVAVNFSSLPESLVESELFGYEEGAFTGALKGGKMGFFEQANGGTIFLDEIGDVSLKVQSRLLRVLQEKEVMRIGGNRIIPIDVRVIAATNQNLTELVKKGLFRMDLYHRLKVLYINIPPLRKRPEDVIALIKYFLCERGLEDIEIDDEVLKKLCSMQWTGNVRELRNTIDYIIAVCDKKNICINDLPQDSFFNGLEAVEDKEYSDIEVRGDYKFILENIYEVMKKGQRATRLSLSKSAKEKGFNLTEQMIRNRLDELEKLGLISKTKGKGGTTLTCLGIEKVKQML</sequence>
<dbReference type="Proteomes" id="UP000190105">
    <property type="component" value="Unassembled WGS sequence"/>
</dbReference>
<feature type="domain" description="PAS" evidence="5">
    <location>
        <begin position="209"/>
        <end position="261"/>
    </location>
</feature>
<dbReference type="GO" id="GO:0003677">
    <property type="term" value="F:DNA binding"/>
    <property type="evidence" value="ECO:0007669"/>
    <property type="project" value="UniProtKB-KW"/>
</dbReference>
<dbReference type="Gene3D" id="3.30.450.20">
    <property type="entry name" value="PAS domain"/>
    <property type="match status" value="1"/>
</dbReference>
<dbReference type="PROSITE" id="PS50045">
    <property type="entry name" value="SIGMA54_INTERACT_4"/>
    <property type="match status" value="1"/>
</dbReference>
<feature type="domain" description="Sigma-54 factor interaction" evidence="4">
    <location>
        <begin position="335"/>
        <end position="561"/>
    </location>
</feature>
<dbReference type="SMART" id="SM00382">
    <property type="entry name" value="AAA"/>
    <property type="match status" value="1"/>
</dbReference>
<dbReference type="SUPFAM" id="SSF46785">
    <property type="entry name" value="Winged helix' DNA-binding domain"/>
    <property type="match status" value="1"/>
</dbReference>
<dbReference type="PROSITE" id="PS00676">
    <property type="entry name" value="SIGMA54_INTERACT_2"/>
    <property type="match status" value="1"/>
</dbReference>
<dbReference type="Gene3D" id="1.10.8.60">
    <property type="match status" value="1"/>
</dbReference>
<protein>
    <submittedName>
        <fullName evidence="6">Transcriptional regulator containing PAS, AAA-type ATPase, and DNA-binding Fis domains</fullName>
    </submittedName>
</protein>
<accession>A0A1T4X1Z6</accession>
<evidence type="ECO:0000313" key="7">
    <source>
        <dbReference type="Proteomes" id="UP000190105"/>
    </source>
</evidence>
<dbReference type="InterPro" id="IPR036390">
    <property type="entry name" value="WH_DNA-bd_sf"/>
</dbReference>
<dbReference type="CDD" id="cd00130">
    <property type="entry name" value="PAS"/>
    <property type="match status" value="1"/>
</dbReference>
<dbReference type="AlphaFoldDB" id="A0A1T4X1Z6"/>
<dbReference type="STRING" id="1147123.SAMN05443428_105139"/>
<dbReference type="Pfam" id="PF25601">
    <property type="entry name" value="AAA_lid_14"/>
    <property type="match status" value="1"/>
</dbReference>
<name>A0A1T4X1Z6_9CLOT</name>
<keyword evidence="2" id="KW-0067">ATP-binding</keyword>
<evidence type="ECO:0000259" key="5">
    <source>
        <dbReference type="PROSITE" id="PS50112"/>
    </source>
</evidence>
<dbReference type="InterPro" id="IPR035965">
    <property type="entry name" value="PAS-like_dom_sf"/>
</dbReference>
<dbReference type="SUPFAM" id="SSF52540">
    <property type="entry name" value="P-loop containing nucleoside triphosphate hydrolases"/>
    <property type="match status" value="1"/>
</dbReference>
<keyword evidence="3 6" id="KW-0238">DNA-binding</keyword>
<evidence type="ECO:0000256" key="3">
    <source>
        <dbReference type="ARBA" id="ARBA00023125"/>
    </source>
</evidence>
<dbReference type="SUPFAM" id="SSF55785">
    <property type="entry name" value="PYP-like sensor domain (PAS domain)"/>
    <property type="match status" value="1"/>
</dbReference>
<dbReference type="EMBL" id="FUYH01000005">
    <property type="protein sequence ID" value="SKA83673.1"/>
    <property type="molecule type" value="Genomic_DNA"/>
</dbReference>
<proteinExistence type="predicted"/>
<dbReference type="Gene3D" id="1.10.10.10">
    <property type="entry name" value="Winged helix-like DNA-binding domain superfamily/Winged helix DNA-binding domain"/>
    <property type="match status" value="1"/>
</dbReference>
<dbReference type="CDD" id="cd00009">
    <property type="entry name" value="AAA"/>
    <property type="match status" value="1"/>
</dbReference>
<keyword evidence="7" id="KW-1185">Reference proteome</keyword>
<dbReference type="GO" id="GO:0005524">
    <property type="term" value="F:ATP binding"/>
    <property type="evidence" value="ECO:0007669"/>
    <property type="project" value="UniProtKB-KW"/>
</dbReference>
<dbReference type="Gene3D" id="3.40.50.300">
    <property type="entry name" value="P-loop containing nucleotide triphosphate hydrolases"/>
    <property type="match status" value="1"/>
</dbReference>
<dbReference type="InterPro" id="IPR058031">
    <property type="entry name" value="AAA_lid_NorR"/>
</dbReference>
<dbReference type="InterPro" id="IPR027417">
    <property type="entry name" value="P-loop_NTPase"/>
</dbReference>
<dbReference type="InterPro" id="IPR002078">
    <property type="entry name" value="Sigma_54_int"/>
</dbReference>
<evidence type="ECO:0000256" key="1">
    <source>
        <dbReference type="ARBA" id="ARBA00022741"/>
    </source>
</evidence>
<keyword evidence="1" id="KW-0547">Nucleotide-binding</keyword>
<dbReference type="InterPro" id="IPR025662">
    <property type="entry name" value="Sigma_54_int_dom_ATP-bd_1"/>
</dbReference>
<dbReference type="PANTHER" id="PTHR32071">
    <property type="entry name" value="TRANSCRIPTIONAL REGULATORY PROTEIN"/>
    <property type="match status" value="1"/>
</dbReference>
<organism evidence="6 7">
    <name type="scientific">Caloramator quimbayensis</name>
    <dbReference type="NCBI Taxonomy" id="1147123"/>
    <lineage>
        <taxon>Bacteria</taxon>
        <taxon>Bacillati</taxon>
        <taxon>Bacillota</taxon>
        <taxon>Clostridia</taxon>
        <taxon>Eubacteriales</taxon>
        <taxon>Clostridiaceae</taxon>
        <taxon>Caloramator</taxon>
    </lineage>
</organism>
<dbReference type="GO" id="GO:0006355">
    <property type="term" value="P:regulation of DNA-templated transcription"/>
    <property type="evidence" value="ECO:0007669"/>
    <property type="project" value="InterPro"/>
</dbReference>
<dbReference type="Pfam" id="PF00158">
    <property type="entry name" value="Sigma54_activat"/>
    <property type="match status" value="1"/>
</dbReference>
<dbReference type="PANTHER" id="PTHR32071:SF57">
    <property type="entry name" value="C4-DICARBOXYLATE TRANSPORT TRANSCRIPTIONAL REGULATORY PROTEIN DCTD"/>
    <property type="match status" value="1"/>
</dbReference>
<dbReference type="InterPro" id="IPR036388">
    <property type="entry name" value="WH-like_DNA-bd_sf"/>
</dbReference>
<evidence type="ECO:0000313" key="6">
    <source>
        <dbReference type="EMBL" id="SKA83673.1"/>
    </source>
</evidence>
<evidence type="ECO:0000256" key="2">
    <source>
        <dbReference type="ARBA" id="ARBA00022840"/>
    </source>
</evidence>
<dbReference type="OrthoDB" id="9803970at2"/>
<evidence type="ECO:0000259" key="4">
    <source>
        <dbReference type="PROSITE" id="PS50045"/>
    </source>
</evidence>
<dbReference type="PROSITE" id="PS50112">
    <property type="entry name" value="PAS"/>
    <property type="match status" value="1"/>
</dbReference>
<dbReference type="PROSITE" id="PS00675">
    <property type="entry name" value="SIGMA54_INTERACT_1"/>
    <property type="match status" value="1"/>
</dbReference>
<reference evidence="7" key="1">
    <citation type="submission" date="2017-02" db="EMBL/GenBank/DDBJ databases">
        <authorList>
            <person name="Varghese N."/>
            <person name="Submissions S."/>
        </authorList>
    </citation>
    <scope>NUCLEOTIDE SEQUENCE [LARGE SCALE GENOMIC DNA]</scope>
    <source>
        <strain evidence="7">USBA 833</strain>
    </source>
</reference>
<dbReference type="RefSeq" id="WP_078695955.1">
    <property type="nucleotide sequence ID" value="NZ_FUYH01000005.1"/>
</dbReference>
<dbReference type="InterPro" id="IPR003593">
    <property type="entry name" value="AAA+_ATPase"/>
</dbReference>
<dbReference type="InterPro" id="IPR000014">
    <property type="entry name" value="PAS"/>
</dbReference>
<gene>
    <name evidence="6" type="ORF">SAMN05443428_105139</name>
</gene>
<dbReference type="FunFam" id="3.40.50.300:FF:000006">
    <property type="entry name" value="DNA-binding transcriptional regulator NtrC"/>
    <property type="match status" value="1"/>
</dbReference>
<dbReference type="InterPro" id="IPR025943">
    <property type="entry name" value="Sigma_54_int_dom_ATP-bd_2"/>
</dbReference>